<accession>A0A7I7QL12</accession>
<feature type="compositionally biased region" description="Basic and acidic residues" evidence="1">
    <location>
        <begin position="1"/>
        <end position="10"/>
    </location>
</feature>
<dbReference type="KEGG" id="msei:MSEDJ_08860"/>
<dbReference type="AlphaFoldDB" id="A0A7I7QL12"/>
<organism evidence="2 3">
    <name type="scientific">Mycolicibacterium sediminis</name>
    <dbReference type="NCBI Taxonomy" id="1286180"/>
    <lineage>
        <taxon>Bacteria</taxon>
        <taxon>Bacillati</taxon>
        <taxon>Actinomycetota</taxon>
        <taxon>Actinomycetes</taxon>
        <taxon>Mycobacteriales</taxon>
        <taxon>Mycobacteriaceae</taxon>
        <taxon>Mycolicibacterium</taxon>
    </lineage>
</organism>
<sequence length="41" mass="4315">MTNPEQHENDSESEDGQPLEVPPAAPAYGTPPPEGIPDADD</sequence>
<dbReference type="RefSeq" id="WP_264002166.1">
    <property type="nucleotide sequence ID" value="NZ_AP022588.1"/>
</dbReference>
<dbReference type="Proteomes" id="UP000467193">
    <property type="component" value="Chromosome"/>
</dbReference>
<feature type="compositionally biased region" description="Pro residues" evidence="1">
    <location>
        <begin position="20"/>
        <end position="35"/>
    </location>
</feature>
<reference evidence="2 3" key="1">
    <citation type="journal article" date="2019" name="Emerg. Microbes Infect.">
        <title>Comprehensive subspecies identification of 175 nontuberculous mycobacteria species based on 7547 genomic profiles.</title>
        <authorList>
            <person name="Matsumoto Y."/>
            <person name="Kinjo T."/>
            <person name="Motooka D."/>
            <person name="Nabeya D."/>
            <person name="Jung N."/>
            <person name="Uechi K."/>
            <person name="Horii T."/>
            <person name="Iida T."/>
            <person name="Fujita J."/>
            <person name="Nakamura S."/>
        </authorList>
    </citation>
    <scope>NUCLEOTIDE SEQUENCE [LARGE SCALE GENOMIC DNA]</scope>
    <source>
        <strain evidence="2 3">JCM 17899</strain>
    </source>
</reference>
<feature type="region of interest" description="Disordered" evidence="1">
    <location>
        <begin position="1"/>
        <end position="41"/>
    </location>
</feature>
<evidence type="ECO:0000313" key="3">
    <source>
        <dbReference type="Proteomes" id="UP000467193"/>
    </source>
</evidence>
<evidence type="ECO:0000313" key="2">
    <source>
        <dbReference type="EMBL" id="BBY26790.1"/>
    </source>
</evidence>
<keyword evidence="3" id="KW-1185">Reference proteome</keyword>
<evidence type="ECO:0000256" key="1">
    <source>
        <dbReference type="SAM" id="MobiDB-lite"/>
    </source>
</evidence>
<name>A0A7I7QL12_9MYCO</name>
<dbReference type="EMBL" id="AP022588">
    <property type="protein sequence ID" value="BBY26790.1"/>
    <property type="molecule type" value="Genomic_DNA"/>
</dbReference>
<protein>
    <submittedName>
        <fullName evidence="2">Uncharacterized protein</fullName>
    </submittedName>
</protein>
<proteinExistence type="predicted"/>
<gene>
    <name evidence="2" type="ORF">MSEDJ_08860</name>
</gene>